<evidence type="ECO:0000313" key="2">
    <source>
        <dbReference type="EMBL" id="KKM05180.1"/>
    </source>
</evidence>
<comment type="caution">
    <text evidence="2">The sequence shown here is derived from an EMBL/GenBank/DDBJ whole genome shotgun (WGS) entry which is preliminary data.</text>
</comment>
<sequence>MKNMDKIFGKASLIFGSISLPANIAFATFFSVIGGQISFSGTILAFVPVISFLLSIIAIIYGIISYINDDSKKDALSGVILGGIGIIVGLLTFYLFTTL</sequence>
<reference evidence="2" key="1">
    <citation type="journal article" date="2015" name="Nature">
        <title>Complex archaea that bridge the gap between prokaryotes and eukaryotes.</title>
        <authorList>
            <person name="Spang A."/>
            <person name="Saw J.H."/>
            <person name="Jorgensen S.L."/>
            <person name="Zaremba-Niedzwiedzka K."/>
            <person name="Martijn J."/>
            <person name="Lind A.E."/>
            <person name="van Eijk R."/>
            <person name="Schleper C."/>
            <person name="Guy L."/>
            <person name="Ettema T.J."/>
        </authorList>
    </citation>
    <scope>NUCLEOTIDE SEQUENCE</scope>
</reference>
<accession>A0A0F9H2A3</accession>
<feature type="transmembrane region" description="Helical" evidence="1">
    <location>
        <begin position="12"/>
        <end position="37"/>
    </location>
</feature>
<proteinExistence type="predicted"/>
<feature type="transmembrane region" description="Helical" evidence="1">
    <location>
        <begin position="76"/>
        <end position="96"/>
    </location>
</feature>
<keyword evidence="1" id="KW-0812">Transmembrane</keyword>
<feature type="transmembrane region" description="Helical" evidence="1">
    <location>
        <begin position="43"/>
        <end position="64"/>
    </location>
</feature>
<protein>
    <submittedName>
        <fullName evidence="2">Uncharacterized protein</fullName>
    </submittedName>
</protein>
<name>A0A0F9H2A3_9ZZZZ</name>
<organism evidence="2">
    <name type="scientific">marine sediment metagenome</name>
    <dbReference type="NCBI Taxonomy" id="412755"/>
    <lineage>
        <taxon>unclassified sequences</taxon>
        <taxon>metagenomes</taxon>
        <taxon>ecological metagenomes</taxon>
    </lineage>
</organism>
<keyword evidence="1" id="KW-1133">Transmembrane helix</keyword>
<dbReference type="AlphaFoldDB" id="A0A0F9H2A3"/>
<dbReference type="EMBL" id="LAZR01016279">
    <property type="protein sequence ID" value="KKM05180.1"/>
    <property type="molecule type" value="Genomic_DNA"/>
</dbReference>
<gene>
    <name evidence="2" type="ORF">LCGC14_1756680</name>
</gene>
<keyword evidence="1" id="KW-0472">Membrane</keyword>
<evidence type="ECO:0000256" key="1">
    <source>
        <dbReference type="SAM" id="Phobius"/>
    </source>
</evidence>